<keyword evidence="2" id="KW-1185">Reference proteome</keyword>
<name>A0A0C2XKJ6_HEBCY</name>
<sequence length="55" mass="6287">MEYTLSRTSCASVMERISGDRENPRNPGRCGDQMTMRLRGVGRNVSKDFSRYGRT</sequence>
<evidence type="ECO:0000313" key="1">
    <source>
        <dbReference type="EMBL" id="KIM38283.1"/>
    </source>
</evidence>
<evidence type="ECO:0000313" key="2">
    <source>
        <dbReference type="Proteomes" id="UP000053424"/>
    </source>
</evidence>
<accession>A0A0C2XKJ6</accession>
<protein>
    <submittedName>
        <fullName evidence="1">Uncharacterized protein</fullName>
    </submittedName>
</protein>
<gene>
    <name evidence="1" type="ORF">M413DRAFT_448018</name>
</gene>
<dbReference type="Proteomes" id="UP000053424">
    <property type="component" value="Unassembled WGS sequence"/>
</dbReference>
<reference evidence="1 2" key="1">
    <citation type="submission" date="2014-04" db="EMBL/GenBank/DDBJ databases">
        <authorList>
            <consortium name="DOE Joint Genome Institute"/>
            <person name="Kuo A."/>
            <person name="Gay G."/>
            <person name="Dore J."/>
            <person name="Kohler A."/>
            <person name="Nagy L.G."/>
            <person name="Floudas D."/>
            <person name="Copeland A."/>
            <person name="Barry K.W."/>
            <person name="Cichocki N."/>
            <person name="Veneault-Fourrey C."/>
            <person name="LaButti K."/>
            <person name="Lindquist E.A."/>
            <person name="Lipzen A."/>
            <person name="Lundell T."/>
            <person name="Morin E."/>
            <person name="Murat C."/>
            <person name="Sun H."/>
            <person name="Tunlid A."/>
            <person name="Henrissat B."/>
            <person name="Grigoriev I.V."/>
            <person name="Hibbett D.S."/>
            <person name="Martin F."/>
            <person name="Nordberg H.P."/>
            <person name="Cantor M.N."/>
            <person name="Hua S.X."/>
        </authorList>
    </citation>
    <scope>NUCLEOTIDE SEQUENCE [LARGE SCALE GENOMIC DNA]</scope>
    <source>
        <strain evidence="2">h7</strain>
    </source>
</reference>
<dbReference type="AlphaFoldDB" id="A0A0C2XKJ6"/>
<reference evidence="2" key="2">
    <citation type="submission" date="2015-01" db="EMBL/GenBank/DDBJ databases">
        <title>Evolutionary Origins and Diversification of the Mycorrhizal Mutualists.</title>
        <authorList>
            <consortium name="DOE Joint Genome Institute"/>
            <consortium name="Mycorrhizal Genomics Consortium"/>
            <person name="Kohler A."/>
            <person name="Kuo A."/>
            <person name="Nagy L.G."/>
            <person name="Floudas D."/>
            <person name="Copeland A."/>
            <person name="Barry K.W."/>
            <person name="Cichocki N."/>
            <person name="Veneault-Fourrey C."/>
            <person name="LaButti K."/>
            <person name="Lindquist E.A."/>
            <person name="Lipzen A."/>
            <person name="Lundell T."/>
            <person name="Morin E."/>
            <person name="Murat C."/>
            <person name="Riley R."/>
            <person name="Ohm R."/>
            <person name="Sun H."/>
            <person name="Tunlid A."/>
            <person name="Henrissat B."/>
            <person name="Grigoriev I.V."/>
            <person name="Hibbett D.S."/>
            <person name="Martin F."/>
        </authorList>
    </citation>
    <scope>NUCLEOTIDE SEQUENCE [LARGE SCALE GENOMIC DNA]</scope>
    <source>
        <strain evidence="2">h7</strain>
    </source>
</reference>
<organism evidence="1 2">
    <name type="scientific">Hebeloma cylindrosporum</name>
    <dbReference type="NCBI Taxonomy" id="76867"/>
    <lineage>
        <taxon>Eukaryota</taxon>
        <taxon>Fungi</taxon>
        <taxon>Dikarya</taxon>
        <taxon>Basidiomycota</taxon>
        <taxon>Agaricomycotina</taxon>
        <taxon>Agaricomycetes</taxon>
        <taxon>Agaricomycetidae</taxon>
        <taxon>Agaricales</taxon>
        <taxon>Agaricineae</taxon>
        <taxon>Hymenogastraceae</taxon>
        <taxon>Hebeloma</taxon>
    </lineage>
</organism>
<dbReference type="EMBL" id="KN831792">
    <property type="protein sequence ID" value="KIM38283.1"/>
    <property type="molecule type" value="Genomic_DNA"/>
</dbReference>
<proteinExistence type="predicted"/>
<dbReference type="HOGENOM" id="CLU_3032573_0_0_1"/>